<dbReference type="PANTHER" id="PTHR42973:SF54">
    <property type="entry name" value="FAD-BINDING PCMH-TYPE DOMAIN-CONTAINING PROTEIN"/>
    <property type="match status" value="1"/>
</dbReference>
<dbReference type="InterPro" id="IPR050416">
    <property type="entry name" value="FAD-linked_Oxidoreductase"/>
</dbReference>
<evidence type="ECO:0000259" key="5">
    <source>
        <dbReference type="PROSITE" id="PS51387"/>
    </source>
</evidence>
<keyword evidence="7" id="KW-1185">Reference proteome</keyword>
<dbReference type="PANTHER" id="PTHR42973">
    <property type="entry name" value="BINDING OXIDOREDUCTASE, PUTATIVE (AFU_ORTHOLOGUE AFUA_1G17690)-RELATED"/>
    <property type="match status" value="1"/>
</dbReference>
<evidence type="ECO:0000313" key="6">
    <source>
        <dbReference type="EMBL" id="KAB8206093.1"/>
    </source>
</evidence>
<dbReference type="OMA" id="WGEVYAW"/>
<evidence type="ECO:0000256" key="2">
    <source>
        <dbReference type="ARBA" id="ARBA00022630"/>
    </source>
</evidence>
<proteinExistence type="inferred from homology"/>
<dbReference type="InterPro" id="IPR036318">
    <property type="entry name" value="FAD-bd_PCMH-like_sf"/>
</dbReference>
<dbReference type="InterPro" id="IPR016169">
    <property type="entry name" value="FAD-bd_PCMH_sub2"/>
</dbReference>
<dbReference type="AlphaFoldDB" id="A0A5N6DNG7"/>
<organism evidence="6 7">
    <name type="scientific">Aspergillus parasiticus</name>
    <dbReference type="NCBI Taxonomy" id="5067"/>
    <lineage>
        <taxon>Eukaryota</taxon>
        <taxon>Fungi</taxon>
        <taxon>Dikarya</taxon>
        <taxon>Ascomycota</taxon>
        <taxon>Pezizomycotina</taxon>
        <taxon>Eurotiomycetes</taxon>
        <taxon>Eurotiomycetidae</taxon>
        <taxon>Eurotiales</taxon>
        <taxon>Aspergillaceae</taxon>
        <taxon>Aspergillus</taxon>
        <taxon>Aspergillus subgen. Circumdati</taxon>
    </lineage>
</organism>
<dbReference type="Gene3D" id="3.30.465.10">
    <property type="match status" value="1"/>
</dbReference>
<dbReference type="Pfam" id="PF01565">
    <property type="entry name" value="FAD_binding_4"/>
    <property type="match status" value="1"/>
</dbReference>
<keyword evidence="3" id="KW-0274">FAD</keyword>
<comment type="similarity">
    <text evidence="1">Belongs to the oxygen-dependent FAD-linked oxidoreductase family.</text>
</comment>
<reference evidence="6 7" key="1">
    <citation type="submission" date="2019-04" db="EMBL/GenBank/DDBJ databases">
        <title>Fungal friends and foes A comparative genomics study of 23 Aspergillus species from section Flavi.</title>
        <authorList>
            <consortium name="DOE Joint Genome Institute"/>
            <person name="Kjaerbolling I."/>
            <person name="Vesth T.C."/>
            <person name="Frisvad J.C."/>
            <person name="Nybo J.L."/>
            <person name="Theobald S."/>
            <person name="Kildgaard S."/>
            <person name="Petersen T.I."/>
            <person name="Kuo A."/>
            <person name="Sato A."/>
            <person name="Lyhne E.K."/>
            <person name="Kogle M.E."/>
            <person name="Wiebenga A."/>
            <person name="Kun R.S."/>
            <person name="Lubbers R.J."/>
            <person name="Makela M.R."/>
            <person name="Barry K."/>
            <person name="Chovatia M."/>
            <person name="Clum A."/>
            <person name="Daum C."/>
            <person name="Haridas S."/>
            <person name="He G."/>
            <person name="LaButti K."/>
            <person name="Lipzen A."/>
            <person name="Mondo S."/>
            <person name="Pangilinan J."/>
            <person name="Riley R."/>
            <person name="Salamov A."/>
            <person name="Simmons B.A."/>
            <person name="Magnuson J.K."/>
            <person name="Henrissat B."/>
            <person name="Mortensen U.H."/>
            <person name="Larsen T.O."/>
            <person name="De vries R.P."/>
            <person name="Grigoriev I.V."/>
            <person name="Machida M."/>
            <person name="Baker S.E."/>
            <person name="Andersen M.R."/>
        </authorList>
    </citation>
    <scope>NUCLEOTIDE SEQUENCE [LARGE SCALE GENOMIC DNA]</scope>
    <source>
        <strain evidence="6 7">CBS 117618</strain>
    </source>
</reference>
<dbReference type="InterPro" id="IPR016166">
    <property type="entry name" value="FAD-bd_PCMH"/>
</dbReference>
<dbReference type="VEuPathDB" id="FungiDB:BDV34DRAFT_234875"/>
<sequence>MALGTAAAVEQLRIYQEAVTRPWSQTCWSPAAGYVYLSNVQELTEVLAIVKKTGSKFAIRTTGHNPNAGFSSADETAIVLDIRQLRSKELTSDGVARVGSGNTWGEVYAWLEEQKLSAIGGRDQQVGLGGFLLGGGMGALPNLHRLGADGVRKFEVLLADGRLINANANENADLHRVLKGGGSNYGIVTRFDLETHPLVNVQYTINLYSPDDHVEINKATVAVQKAMEDDPKIGLMTTALPTTNGTLLSLAQTMGHTRVSQKRAVCSVTTQVSQELYEEVYKSWVEVCKTLPAGCVLHYTIQPMGKPVLVGFHCEWPQEGSDDAIAQQAVNKMSEMVPSLARETGLLLDFKCKSFAMASQRVLGSYGAENIKRMQEAAAKYDPEGVFQKLQYGGFLLRSNV</sequence>
<dbReference type="Proteomes" id="UP000326532">
    <property type="component" value="Unassembled WGS sequence"/>
</dbReference>
<dbReference type="SUPFAM" id="SSF56176">
    <property type="entry name" value="FAD-binding/transporter-associated domain-like"/>
    <property type="match status" value="1"/>
</dbReference>
<dbReference type="GO" id="GO:0071949">
    <property type="term" value="F:FAD binding"/>
    <property type="evidence" value="ECO:0007669"/>
    <property type="project" value="InterPro"/>
</dbReference>
<dbReference type="GO" id="GO:0016491">
    <property type="term" value="F:oxidoreductase activity"/>
    <property type="evidence" value="ECO:0007669"/>
    <property type="project" value="UniProtKB-KW"/>
</dbReference>
<feature type="domain" description="FAD-binding PCMH-type" evidence="5">
    <location>
        <begin position="27"/>
        <end position="198"/>
    </location>
</feature>
<gene>
    <name evidence="6" type="ORF">BDV34DRAFT_234875</name>
</gene>
<dbReference type="EMBL" id="ML734965">
    <property type="protein sequence ID" value="KAB8206093.1"/>
    <property type="molecule type" value="Genomic_DNA"/>
</dbReference>
<dbReference type="PROSITE" id="PS51387">
    <property type="entry name" value="FAD_PCMH"/>
    <property type="match status" value="1"/>
</dbReference>
<evidence type="ECO:0000313" key="7">
    <source>
        <dbReference type="Proteomes" id="UP000326532"/>
    </source>
</evidence>
<evidence type="ECO:0000256" key="4">
    <source>
        <dbReference type="ARBA" id="ARBA00023002"/>
    </source>
</evidence>
<keyword evidence="2" id="KW-0285">Flavoprotein</keyword>
<accession>A0A5N6DNG7</accession>
<evidence type="ECO:0000256" key="3">
    <source>
        <dbReference type="ARBA" id="ARBA00022827"/>
    </source>
</evidence>
<dbReference type="InterPro" id="IPR006094">
    <property type="entry name" value="Oxid_FAD_bind_N"/>
</dbReference>
<protein>
    <submittedName>
        <fullName evidence="6">6-hydroxy-D-nicotine oxidase</fullName>
    </submittedName>
</protein>
<keyword evidence="4" id="KW-0560">Oxidoreductase</keyword>
<evidence type="ECO:0000256" key="1">
    <source>
        <dbReference type="ARBA" id="ARBA00005466"/>
    </source>
</evidence>
<name>A0A5N6DNG7_ASPPA</name>